<dbReference type="GO" id="GO:0065002">
    <property type="term" value="P:intracellular protein transmembrane transport"/>
    <property type="evidence" value="ECO:0007669"/>
    <property type="project" value="UniProtKB-UniRule"/>
</dbReference>
<feature type="binding site" evidence="11">
    <location>
        <position position="85"/>
    </location>
    <ligand>
        <name>ATP</name>
        <dbReference type="ChEBI" id="CHEBI:30616"/>
    </ligand>
</feature>
<evidence type="ECO:0000256" key="8">
    <source>
        <dbReference type="ARBA" id="ARBA00022967"/>
    </source>
</evidence>
<dbReference type="SUPFAM" id="SSF81767">
    <property type="entry name" value="Pre-protein crosslinking domain of SecA"/>
    <property type="match status" value="1"/>
</dbReference>
<dbReference type="SMART" id="SM00958">
    <property type="entry name" value="SecA_PP_bind"/>
    <property type="match status" value="1"/>
</dbReference>
<dbReference type="PROSITE" id="PS51194">
    <property type="entry name" value="HELICASE_CTER"/>
    <property type="match status" value="1"/>
</dbReference>
<feature type="domain" description="Helicase C-terminal" evidence="15">
    <location>
        <begin position="414"/>
        <end position="569"/>
    </location>
</feature>
<dbReference type="InterPro" id="IPR044722">
    <property type="entry name" value="SecA_SF2_C"/>
</dbReference>
<comment type="caution">
    <text evidence="17">The sequence shown here is derived from an EMBL/GenBank/DDBJ whole genome shotgun (WGS) entry which is preliminary data.</text>
</comment>
<dbReference type="InterPro" id="IPR014001">
    <property type="entry name" value="Helicase_ATP-bd"/>
</dbReference>
<dbReference type="InterPro" id="IPR011115">
    <property type="entry name" value="SecA_DEAD"/>
</dbReference>
<dbReference type="EC" id="7.4.2.8" evidence="11"/>
<feature type="domain" description="SecA family profile" evidence="16">
    <location>
        <begin position="1"/>
        <end position="570"/>
    </location>
</feature>
<dbReference type="Gene3D" id="3.90.1440.10">
    <property type="entry name" value="SecA, preprotein cross-linking domain"/>
    <property type="match status" value="1"/>
</dbReference>
<dbReference type="HAMAP" id="MF_01382">
    <property type="entry name" value="SecA"/>
    <property type="match status" value="1"/>
</dbReference>
<evidence type="ECO:0000256" key="12">
    <source>
        <dbReference type="RuleBase" id="RU003874"/>
    </source>
</evidence>
<reference evidence="17 18" key="1">
    <citation type="submission" date="2020-08" db="EMBL/GenBank/DDBJ databases">
        <title>Genomic Encyclopedia of Type Strains, Phase IV (KMG-IV): sequencing the most valuable type-strain genomes for metagenomic binning, comparative biology and taxonomic classification.</title>
        <authorList>
            <person name="Goeker M."/>
        </authorList>
    </citation>
    <scope>NUCLEOTIDE SEQUENCE [LARGE SCALE GENOMIC DNA]</scope>
    <source>
        <strain evidence="17 18">DSM 17075</strain>
    </source>
</reference>
<dbReference type="SMART" id="SM00490">
    <property type="entry name" value="HELICc"/>
    <property type="match status" value="1"/>
</dbReference>
<dbReference type="GO" id="GO:0031522">
    <property type="term" value="C:cell envelope Sec protein transport complex"/>
    <property type="evidence" value="ECO:0007669"/>
    <property type="project" value="TreeGrafter"/>
</dbReference>
<evidence type="ECO:0000259" key="16">
    <source>
        <dbReference type="PROSITE" id="PS51196"/>
    </source>
</evidence>
<dbReference type="FunFam" id="3.40.50.300:FF:000429">
    <property type="entry name" value="Preprotein translocase subunit SecA"/>
    <property type="match status" value="1"/>
</dbReference>
<dbReference type="PROSITE" id="PS51192">
    <property type="entry name" value="HELICASE_ATP_BIND_1"/>
    <property type="match status" value="1"/>
</dbReference>
<name>A0A840DKI3_9BACL</name>
<dbReference type="GO" id="GO:0005829">
    <property type="term" value="C:cytosol"/>
    <property type="evidence" value="ECO:0007669"/>
    <property type="project" value="TreeGrafter"/>
</dbReference>
<dbReference type="Pfam" id="PF21090">
    <property type="entry name" value="P-loop_SecA"/>
    <property type="match status" value="1"/>
</dbReference>
<dbReference type="GO" id="GO:0017038">
    <property type="term" value="P:protein import"/>
    <property type="evidence" value="ECO:0007669"/>
    <property type="project" value="InterPro"/>
</dbReference>
<dbReference type="SUPFAM" id="SSF81886">
    <property type="entry name" value="Helical scaffold and wing domains of SecA"/>
    <property type="match status" value="1"/>
</dbReference>
<dbReference type="Gene3D" id="1.10.3060.10">
    <property type="entry name" value="Helical scaffold and wing domains of SecA"/>
    <property type="match status" value="1"/>
</dbReference>
<evidence type="ECO:0000256" key="6">
    <source>
        <dbReference type="ARBA" id="ARBA00022840"/>
    </source>
</evidence>
<comment type="similarity">
    <text evidence="1 11 12">Belongs to the SecA family.</text>
</comment>
<dbReference type="AlphaFoldDB" id="A0A840DKI3"/>
<feature type="coiled-coil region" evidence="13">
    <location>
        <begin position="9"/>
        <end position="39"/>
    </location>
</feature>
<comment type="catalytic activity">
    <reaction evidence="11">
        <text>ATP + H2O + cellular proteinSide 1 = ADP + phosphate + cellular proteinSide 2.</text>
        <dbReference type="EC" id="7.4.2.8"/>
    </reaction>
</comment>
<comment type="subcellular location">
    <subcellularLocation>
        <location evidence="11">Cell membrane</location>
        <topology evidence="11">Peripheral membrane protein</topology>
        <orientation evidence="11">Cytoplasmic side</orientation>
    </subcellularLocation>
    <subcellularLocation>
        <location evidence="11">Cytoplasm</location>
    </subcellularLocation>
    <text evidence="11">Distribution is 50-50.</text>
</comment>
<dbReference type="Pfam" id="PF07516">
    <property type="entry name" value="SecA_SW"/>
    <property type="match status" value="1"/>
</dbReference>
<keyword evidence="7 11" id="KW-0653">Protein transport</keyword>
<keyword evidence="3 11" id="KW-1003">Cell membrane</keyword>
<dbReference type="GO" id="GO:0006605">
    <property type="term" value="P:protein targeting"/>
    <property type="evidence" value="ECO:0007669"/>
    <property type="project" value="UniProtKB-UniRule"/>
</dbReference>
<dbReference type="NCBIfam" id="TIGR00963">
    <property type="entry name" value="secA"/>
    <property type="match status" value="1"/>
</dbReference>
<dbReference type="GO" id="GO:0008564">
    <property type="term" value="F:protein-exporting ATPase activity"/>
    <property type="evidence" value="ECO:0007669"/>
    <property type="project" value="UniProtKB-EC"/>
</dbReference>
<evidence type="ECO:0000256" key="13">
    <source>
        <dbReference type="SAM" id="Coils"/>
    </source>
</evidence>
<protein>
    <recommendedName>
        <fullName evidence="11 12">Protein translocase subunit SecA</fullName>
        <ecNumber evidence="11">7.4.2.8</ecNumber>
    </recommendedName>
</protein>
<dbReference type="CDD" id="cd17928">
    <property type="entry name" value="DEXDc_SecA"/>
    <property type="match status" value="1"/>
</dbReference>
<dbReference type="GO" id="GO:0005524">
    <property type="term" value="F:ATP binding"/>
    <property type="evidence" value="ECO:0007669"/>
    <property type="project" value="UniProtKB-UniRule"/>
</dbReference>
<keyword evidence="4 11" id="KW-0963">Cytoplasm</keyword>
<evidence type="ECO:0000256" key="1">
    <source>
        <dbReference type="ARBA" id="ARBA00007650"/>
    </source>
</evidence>
<accession>A0A840DKI3</accession>
<evidence type="ECO:0000256" key="9">
    <source>
        <dbReference type="ARBA" id="ARBA00023010"/>
    </source>
</evidence>
<evidence type="ECO:0000256" key="10">
    <source>
        <dbReference type="ARBA" id="ARBA00023136"/>
    </source>
</evidence>
<keyword evidence="13" id="KW-0175">Coiled coil</keyword>
<comment type="subunit">
    <text evidence="11">Monomer and homodimer. Part of the essential Sec protein translocation apparatus which comprises SecA, SecYEG and auxiliary proteins SecDF. Other proteins may also be involved.</text>
</comment>
<dbReference type="InterPro" id="IPR011130">
    <property type="entry name" value="SecA_preprotein_X-link_dom"/>
</dbReference>
<dbReference type="InterPro" id="IPR036670">
    <property type="entry name" value="SecA_X-link_sf"/>
</dbReference>
<evidence type="ECO:0000313" key="17">
    <source>
        <dbReference type="EMBL" id="MBB4073791.1"/>
    </source>
</evidence>
<dbReference type="PANTHER" id="PTHR30612:SF0">
    <property type="entry name" value="CHLOROPLAST PROTEIN-TRANSPORTING ATPASE"/>
    <property type="match status" value="1"/>
</dbReference>
<dbReference type="GO" id="GO:0005886">
    <property type="term" value="C:plasma membrane"/>
    <property type="evidence" value="ECO:0007669"/>
    <property type="project" value="UniProtKB-SubCell"/>
</dbReference>
<evidence type="ECO:0000256" key="7">
    <source>
        <dbReference type="ARBA" id="ARBA00022927"/>
    </source>
</evidence>
<feature type="binding site" evidence="11">
    <location>
        <begin position="103"/>
        <end position="107"/>
    </location>
    <ligand>
        <name>ATP</name>
        <dbReference type="ChEBI" id="CHEBI:30616"/>
    </ligand>
</feature>
<dbReference type="PANTHER" id="PTHR30612">
    <property type="entry name" value="SECA INNER MEMBRANE COMPONENT OF SEC PROTEIN SECRETION SYSTEM"/>
    <property type="match status" value="1"/>
</dbReference>
<evidence type="ECO:0000259" key="15">
    <source>
        <dbReference type="PROSITE" id="PS51194"/>
    </source>
</evidence>
<keyword evidence="6 11" id="KW-0067">ATP-binding</keyword>
<dbReference type="EMBL" id="JACIDE010000008">
    <property type="protein sequence ID" value="MBB4073791.1"/>
    <property type="molecule type" value="Genomic_DNA"/>
</dbReference>
<keyword evidence="5 11" id="KW-0547">Nucleotide-binding</keyword>
<evidence type="ECO:0000256" key="11">
    <source>
        <dbReference type="HAMAP-Rule" id="MF_01382"/>
    </source>
</evidence>
<keyword evidence="18" id="KW-1185">Reference proteome</keyword>
<dbReference type="Pfam" id="PF07517">
    <property type="entry name" value="SecA_DEAD"/>
    <property type="match status" value="1"/>
</dbReference>
<evidence type="ECO:0000313" key="18">
    <source>
        <dbReference type="Proteomes" id="UP000559598"/>
    </source>
</evidence>
<keyword evidence="8 11" id="KW-1278">Translocase</keyword>
<evidence type="ECO:0000256" key="5">
    <source>
        <dbReference type="ARBA" id="ARBA00022741"/>
    </source>
</evidence>
<dbReference type="Pfam" id="PF01043">
    <property type="entry name" value="SecA_PP_bind"/>
    <property type="match status" value="1"/>
</dbReference>
<dbReference type="PROSITE" id="PS51196">
    <property type="entry name" value="SECA_MOTOR_DEAD"/>
    <property type="match status" value="1"/>
</dbReference>
<dbReference type="Gene3D" id="3.40.50.300">
    <property type="entry name" value="P-loop containing nucleotide triphosphate hydrolases"/>
    <property type="match status" value="3"/>
</dbReference>
<dbReference type="InterPro" id="IPR030908">
    <property type="entry name" value="SecA2_Bac_anthr"/>
</dbReference>
<gene>
    <name evidence="11" type="primary">secA</name>
    <name evidence="17" type="ORF">GGR02_001553</name>
</gene>
<dbReference type="SUPFAM" id="SSF52540">
    <property type="entry name" value="P-loop containing nucleoside triphosphate hydrolases"/>
    <property type="match status" value="2"/>
</dbReference>
<dbReference type="NCBIfam" id="TIGR04397">
    <property type="entry name" value="SecA2_Bac_anthr"/>
    <property type="match status" value="1"/>
</dbReference>
<dbReference type="InterPro" id="IPR014018">
    <property type="entry name" value="SecA_motor_DEAD"/>
</dbReference>
<evidence type="ECO:0000256" key="2">
    <source>
        <dbReference type="ARBA" id="ARBA00022448"/>
    </source>
</evidence>
<dbReference type="SMART" id="SM00957">
    <property type="entry name" value="SecA_DEAD"/>
    <property type="match status" value="1"/>
</dbReference>
<dbReference type="PRINTS" id="PR00906">
    <property type="entry name" value="SECA"/>
</dbReference>
<dbReference type="InterPro" id="IPR027417">
    <property type="entry name" value="P-loop_NTPase"/>
</dbReference>
<comment type="function">
    <text evidence="11">Part of the Sec protein translocase complex. Interacts with the SecYEG preprotein conducting channel. Has a central role in coupling the hydrolysis of ATP to the transfer of proteins into and across the cell membrane, serving as an ATP-driven molecular motor driving the stepwise translocation of polypeptide chains across the membrane.</text>
</comment>
<feature type="binding site" evidence="11">
    <location>
        <position position="492"/>
    </location>
    <ligand>
        <name>ATP</name>
        <dbReference type="ChEBI" id="CHEBI:30616"/>
    </ligand>
</feature>
<evidence type="ECO:0000259" key="14">
    <source>
        <dbReference type="PROSITE" id="PS51192"/>
    </source>
</evidence>
<dbReference type="Proteomes" id="UP000559598">
    <property type="component" value="Unassembled WGS sequence"/>
</dbReference>
<dbReference type="InterPro" id="IPR001650">
    <property type="entry name" value="Helicase_C-like"/>
</dbReference>
<organism evidence="17 18">
    <name type="scientific">Anoxybacteroides voinovskiense</name>
    <dbReference type="NCBI Taxonomy" id="230470"/>
    <lineage>
        <taxon>Bacteria</taxon>
        <taxon>Bacillati</taxon>
        <taxon>Bacillota</taxon>
        <taxon>Bacilli</taxon>
        <taxon>Bacillales</taxon>
        <taxon>Anoxybacillaceae</taxon>
        <taxon>Anoxybacteroides</taxon>
    </lineage>
</organism>
<dbReference type="InterPro" id="IPR011116">
    <property type="entry name" value="SecA_Wing/Scaffold"/>
</dbReference>
<sequence>MLTKVKELFNESARDIKRLRKLVDKVNEQETYVASLNDEQLKAKTMEFKERLQQGQTLDDLKIEAFAVVREAAKRVLGLRHYDVQLIGGFVLHEGNIAEMQTGEGKTLVATLPSYLHALEGKGVHIITANEYLARRDREQMGKVFEFLGLSVGLNISQISPQAKKEAYQADITYGTGTEFGFDYLRDNMIYDIREKVQRKLHYAIVDEIDSILIDEARTPLIIANKSSIGAELFQVTAQIVRQFKQDEDYELYPETKQIFLTDAGAAKIEQAFGIDNLYDAEHQALLHNVMQSLRAFVIMKRDVDYIVKDGKVLLVDQFTGRIMEGRTFSDGLHQAIEAKEGVEITEENDVQATITIQNYFRMYEKLCGMTGSATPSKDEFWDTYHLHVVTIPTNKPRRRVDMDDLVYRTYEAKAKKIVAEVKKMHDLGRPVLIGTTSIAQSERLSKYLTKHGIQHQILNAKTEEDEARIIALAGQKGQVMLATNMAGRGTDILLGEGVAELGGLHIIGTERHESNRIDMQLRGRAGRQGDPGSSQFIISLEDELFKSYDKEELEKWLSKVKTNDEGLVISPDPVKFVRKVQETVEHAHYSARAHLLKLDSVIDRQSKIIYQMRDRILACEPTEMMAEILEYIKNYLTQTIEKYCLPDVFYEEWNTKGLYEELSFVFLRFHKTCDDLKELEKEQIEQIVFEEYEKLKEDLFTLKDDESLAAQLKRFMIQTIDSHWIRHLDTITNIKDGIHLRGYGQEDPYRLFEIEAFHEFVHLQQEIQADISIRFMNYVKNQFELDGNEEGTE</sequence>
<keyword evidence="9 11" id="KW-0811">Translocation</keyword>
<dbReference type="InterPro" id="IPR000185">
    <property type="entry name" value="SecA"/>
</dbReference>
<dbReference type="GO" id="GO:0043952">
    <property type="term" value="P:protein transport by the Sec complex"/>
    <property type="evidence" value="ECO:0007669"/>
    <property type="project" value="TreeGrafter"/>
</dbReference>
<feature type="domain" description="Helicase ATP-binding" evidence="14">
    <location>
        <begin position="87"/>
        <end position="284"/>
    </location>
</feature>
<keyword evidence="2 11" id="KW-0813">Transport</keyword>
<proteinExistence type="inferred from homology"/>
<dbReference type="FunFam" id="3.90.1440.10:FF:000001">
    <property type="entry name" value="Preprotein translocase subunit SecA"/>
    <property type="match status" value="1"/>
</dbReference>
<dbReference type="CDD" id="cd18803">
    <property type="entry name" value="SF2_C_secA"/>
    <property type="match status" value="1"/>
</dbReference>
<dbReference type="InterPro" id="IPR036266">
    <property type="entry name" value="SecA_Wing/Scaffold_sf"/>
</dbReference>
<evidence type="ECO:0000256" key="3">
    <source>
        <dbReference type="ARBA" id="ARBA00022475"/>
    </source>
</evidence>
<keyword evidence="10 11" id="KW-0472">Membrane</keyword>
<dbReference type="RefSeq" id="WP_183184118.1">
    <property type="nucleotide sequence ID" value="NZ_BMNP01000006.1"/>
</dbReference>
<dbReference type="NCBIfam" id="NF006630">
    <property type="entry name" value="PRK09200.1"/>
    <property type="match status" value="1"/>
</dbReference>
<evidence type="ECO:0000256" key="4">
    <source>
        <dbReference type="ARBA" id="ARBA00022490"/>
    </source>
</evidence>